<keyword evidence="5" id="KW-1003">Cell membrane</keyword>
<evidence type="ECO:0000256" key="1">
    <source>
        <dbReference type="ARBA" id="ARBA00004429"/>
    </source>
</evidence>
<feature type="transmembrane region" description="Helical" evidence="12">
    <location>
        <begin position="109"/>
        <end position="129"/>
    </location>
</feature>
<evidence type="ECO:0000313" key="13">
    <source>
        <dbReference type="EMBL" id="SEG03127.1"/>
    </source>
</evidence>
<dbReference type="InterPro" id="IPR050222">
    <property type="entry name" value="MATE_MdtK"/>
</dbReference>
<evidence type="ECO:0000256" key="10">
    <source>
        <dbReference type="ARBA" id="ARBA00030855"/>
    </source>
</evidence>
<organism evidence="13 14">
    <name type="scientific">Vibrio hangzhouensis</name>
    <dbReference type="NCBI Taxonomy" id="462991"/>
    <lineage>
        <taxon>Bacteria</taxon>
        <taxon>Pseudomonadati</taxon>
        <taxon>Pseudomonadota</taxon>
        <taxon>Gammaproteobacteria</taxon>
        <taxon>Vibrionales</taxon>
        <taxon>Vibrionaceae</taxon>
        <taxon>Vibrio</taxon>
    </lineage>
</organism>
<dbReference type="Pfam" id="PF01554">
    <property type="entry name" value="MatE"/>
    <property type="match status" value="2"/>
</dbReference>
<proteinExistence type="predicted"/>
<evidence type="ECO:0000256" key="7">
    <source>
        <dbReference type="ARBA" id="ARBA00022989"/>
    </source>
</evidence>
<keyword evidence="7 12" id="KW-1133">Transmembrane helix</keyword>
<evidence type="ECO:0000256" key="6">
    <source>
        <dbReference type="ARBA" id="ARBA00022692"/>
    </source>
</evidence>
<feature type="transmembrane region" description="Helical" evidence="12">
    <location>
        <begin position="363"/>
        <end position="388"/>
    </location>
</feature>
<protein>
    <recommendedName>
        <fullName evidence="2">Multidrug resistance protein NorM</fullName>
    </recommendedName>
    <alternativeName>
        <fullName evidence="11">Multidrug-efflux transporter</fullName>
    </alternativeName>
    <alternativeName>
        <fullName evidence="10">Na(+)/drug antiporter</fullName>
    </alternativeName>
</protein>
<evidence type="ECO:0000256" key="2">
    <source>
        <dbReference type="ARBA" id="ARBA00013489"/>
    </source>
</evidence>
<evidence type="ECO:0000313" key="14">
    <source>
        <dbReference type="Proteomes" id="UP000236721"/>
    </source>
</evidence>
<dbReference type="EMBL" id="FNVG01000006">
    <property type="protein sequence ID" value="SEG03127.1"/>
    <property type="molecule type" value="Genomic_DNA"/>
</dbReference>
<feature type="transmembrane region" description="Helical" evidence="12">
    <location>
        <begin position="141"/>
        <end position="158"/>
    </location>
</feature>
<feature type="transmembrane region" description="Helical" evidence="12">
    <location>
        <begin position="21"/>
        <end position="46"/>
    </location>
</feature>
<dbReference type="RefSeq" id="WP_103879830.1">
    <property type="nucleotide sequence ID" value="NZ_FNVG01000006.1"/>
</dbReference>
<feature type="transmembrane region" description="Helical" evidence="12">
    <location>
        <begin position="325"/>
        <end position="343"/>
    </location>
</feature>
<dbReference type="GO" id="GO:0015297">
    <property type="term" value="F:antiporter activity"/>
    <property type="evidence" value="ECO:0007669"/>
    <property type="project" value="UniProtKB-KW"/>
</dbReference>
<keyword evidence="3" id="KW-0813">Transport</keyword>
<keyword evidence="14" id="KW-1185">Reference proteome</keyword>
<keyword evidence="4" id="KW-0050">Antiport</keyword>
<dbReference type="PIRSF" id="PIRSF006603">
    <property type="entry name" value="DinF"/>
    <property type="match status" value="1"/>
</dbReference>
<keyword evidence="8" id="KW-0406">Ion transport</keyword>
<comment type="subcellular location">
    <subcellularLocation>
        <location evidence="1">Cell inner membrane</location>
        <topology evidence="1">Multi-pass membrane protein</topology>
    </subcellularLocation>
</comment>
<evidence type="ECO:0000256" key="12">
    <source>
        <dbReference type="SAM" id="Phobius"/>
    </source>
</evidence>
<accession>A0A1H5WVZ3</accession>
<evidence type="ECO:0000256" key="5">
    <source>
        <dbReference type="ARBA" id="ARBA00022475"/>
    </source>
</evidence>
<dbReference type="NCBIfam" id="TIGR00797">
    <property type="entry name" value="matE"/>
    <property type="match status" value="1"/>
</dbReference>
<feature type="transmembrane region" description="Helical" evidence="12">
    <location>
        <begin position="249"/>
        <end position="271"/>
    </location>
</feature>
<evidence type="ECO:0000256" key="8">
    <source>
        <dbReference type="ARBA" id="ARBA00023065"/>
    </source>
</evidence>
<evidence type="ECO:0000256" key="9">
    <source>
        <dbReference type="ARBA" id="ARBA00023136"/>
    </source>
</evidence>
<dbReference type="Proteomes" id="UP000236721">
    <property type="component" value="Unassembled WGS sequence"/>
</dbReference>
<feature type="transmembrane region" description="Helical" evidence="12">
    <location>
        <begin position="66"/>
        <end position="88"/>
    </location>
</feature>
<dbReference type="AlphaFoldDB" id="A0A1H5WVZ3"/>
<dbReference type="GO" id="GO:0005886">
    <property type="term" value="C:plasma membrane"/>
    <property type="evidence" value="ECO:0007669"/>
    <property type="project" value="UniProtKB-SubCell"/>
</dbReference>
<keyword evidence="6 12" id="KW-0812">Transmembrane</keyword>
<dbReference type="PANTHER" id="PTHR43298">
    <property type="entry name" value="MULTIDRUG RESISTANCE PROTEIN NORM-RELATED"/>
    <property type="match status" value="1"/>
</dbReference>
<evidence type="ECO:0000256" key="4">
    <source>
        <dbReference type="ARBA" id="ARBA00022449"/>
    </source>
</evidence>
<evidence type="ECO:0000256" key="3">
    <source>
        <dbReference type="ARBA" id="ARBA00022448"/>
    </source>
</evidence>
<feature type="transmembrane region" description="Helical" evidence="12">
    <location>
        <begin position="291"/>
        <end position="313"/>
    </location>
</feature>
<feature type="transmembrane region" description="Helical" evidence="12">
    <location>
        <begin position="170"/>
        <end position="190"/>
    </location>
</feature>
<evidence type="ECO:0000256" key="11">
    <source>
        <dbReference type="ARBA" id="ARBA00031636"/>
    </source>
</evidence>
<dbReference type="InterPro" id="IPR048279">
    <property type="entry name" value="MdtK-like"/>
</dbReference>
<dbReference type="InterPro" id="IPR002528">
    <property type="entry name" value="MATE_fam"/>
</dbReference>
<feature type="transmembrane region" description="Helical" evidence="12">
    <location>
        <begin position="202"/>
        <end position="225"/>
    </location>
</feature>
<name>A0A1H5WVZ3_9VIBR</name>
<dbReference type="PANTHER" id="PTHR43298:SF2">
    <property type="entry name" value="FMN_FAD EXPORTER YEEO-RELATED"/>
    <property type="match status" value="1"/>
</dbReference>
<dbReference type="GO" id="GO:0042910">
    <property type="term" value="F:xenobiotic transmembrane transporter activity"/>
    <property type="evidence" value="ECO:0007669"/>
    <property type="project" value="InterPro"/>
</dbReference>
<reference evidence="14" key="1">
    <citation type="submission" date="2016-10" db="EMBL/GenBank/DDBJ databases">
        <authorList>
            <person name="Varghese N."/>
            <person name="Submissions S."/>
        </authorList>
    </citation>
    <scope>NUCLEOTIDE SEQUENCE [LARGE SCALE GENOMIC DNA]</scope>
    <source>
        <strain evidence="14">CGMCC 1.7062</strain>
    </source>
</reference>
<gene>
    <name evidence="13" type="ORF">SAMN04488244_10677</name>
</gene>
<keyword evidence="9 12" id="KW-0472">Membrane</keyword>
<feature type="transmembrane region" description="Helical" evidence="12">
    <location>
        <begin position="400"/>
        <end position="420"/>
    </location>
</feature>
<sequence length="460" mass="50662">MTTKNYLKSSKNATQNHILTSVVKLGFPVAIQSALVAILALADVLMVSDFGKEATAAVGIASKWHFVAIMIMAGMASANGVLVAQYWGRNDKRSAKTITQMSMEFGAKLLVPVTLGITLFSSFIMTLQTNDATVIELGSTYLWYAFPVLILTHVVIVAESGMRSSGDAVTPLALGAVTIVINIALNFWLIKGGYGVPPMGVAGAALATTISRLLQVIFIWGFLNYRQHWLLREKKLENTQRLWNSYKKLAVPTTLNAILWAMGTLMYQVIFGHMGTTELAVFSMMGPFESLCYSLFFGISVACSILLGQSLGRDEFEQAFSMSQFFIKAVFLFGIITGAMLLLGREVILSWLNLTTSELYPLAAPAMIILCCAIWLRMLNLIIINGILRAGGDNKFCLRMDFIAMWVVGLPLSATAAFIFGLEFKVVYACMLAEEVVKFGLCFHRYLKRYWMNNLTIANA</sequence>
<dbReference type="OrthoDB" id="9780160at2"/>
<dbReference type="GO" id="GO:0006811">
    <property type="term" value="P:monoatomic ion transport"/>
    <property type="evidence" value="ECO:0007669"/>
    <property type="project" value="UniProtKB-KW"/>
</dbReference>